<comment type="caution">
    <text evidence="1">The sequence shown here is derived from an EMBL/GenBank/DDBJ whole genome shotgun (WGS) entry which is preliminary data.</text>
</comment>
<gene>
    <name evidence="1" type="ORF">HINF_LOCUS6563</name>
</gene>
<organism evidence="1 2">
    <name type="scientific">Hexamita inflata</name>
    <dbReference type="NCBI Taxonomy" id="28002"/>
    <lineage>
        <taxon>Eukaryota</taxon>
        <taxon>Metamonada</taxon>
        <taxon>Diplomonadida</taxon>
        <taxon>Hexamitidae</taxon>
        <taxon>Hexamitinae</taxon>
        <taxon>Hexamita</taxon>
    </lineage>
</organism>
<sequence length="294" mass="34837">MGILLNKKHQKYSHQSSQVVNIIISQQLQDHQSLQFFDAFIPIIDVAIQEYSLKSQQLSSQDNKDFLFLAKVLKYIIKPFDDKEISAFVKQIEIKQKQKHISHISKQYKLIAAGRDCNDLFLLYKSNIYVLYQRKVTQDLYFGYKLQEDAQDIKFLKNCVFLRENVMISNHSIQNSSTITKKNENSCLGYLLQYNAQLIRLDFQKVIYAYLLNNINTICTNRQLFILIDIFHFKILKCKQTYIDDKISKFWSIIEFHSQIQLIALQLQLFMIVSNLQWKTRDFVFQTLQYGQVI</sequence>
<dbReference type="Proteomes" id="UP001642409">
    <property type="component" value="Unassembled WGS sequence"/>
</dbReference>
<protein>
    <submittedName>
        <fullName evidence="1">Hypothetical_protein</fullName>
    </submittedName>
</protein>
<proteinExistence type="predicted"/>
<evidence type="ECO:0000313" key="1">
    <source>
        <dbReference type="EMBL" id="CAL5981253.1"/>
    </source>
</evidence>
<accession>A0ABP1GX16</accession>
<dbReference type="EMBL" id="CAXDID020000013">
    <property type="protein sequence ID" value="CAL5981253.1"/>
    <property type="molecule type" value="Genomic_DNA"/>
</dbReference>
<evidence type="ECO:0000313" key="2">
    <source>
        <dbReference type="Proteomes" id="UP001642409"/>
    </source>
</evidence>
<keyword evidence="2" id="KW-1185">Reference proteome</keyword>
<reference evidence="1 2" key="1">
    <citation type="submission" date="2024-07" db="EMBL/GenBank/DDBJ databases">
        <authorList>
            <person name="Akdeniz Z."/>
        </authorList>
    </citation>
    <scope>NUCLEOTIDE SEQUENCE [LARGE SCALE GENOMIC DNA]</scope>
</reference>
<name>A0ABP1GX16_9EUKA</name>